<accession>A0ABQ5GQN9</accession>
<protein>
    <submittedName>
        <fullName evidence="3">RNA-directed DNA polymerase, eukaryota, reverse transcriptase zinc-binding domain protein</fullName>
    </submittedName>
</protein>
<feature type="domain" description="RRM" evidence="2">
    <location>
        <begin position="39"/>
        <end position="127"/>
    </location>
</feature>
<dbReference type="SUPFAM" id="SSF54928">
    <property type="entry name" value="RNA-binding domain, RBD"/>
    <property type="match status" value="1"/>
</dbReference>
<reference evidence="3" key="1">
    <citation type="journal article" date="2022" name="Int. J. Mol. Sci.">
        <title>Draft Genome of Tanacetum Coccineum: Genomic Comparison of Closely Related Tanacetum-Family Plants.</title>
        <authorList>
            <person name="Yamashiro T."/>
            <person name="Shiraishi A."/>
            <person name="Nakayama K."/>
            <person name="Satake H."/>
        </authorList>
    </citation>
    <scope>NUCLEOTIDE SEQUENCE</scope>
</reference>
<dbReference type="Pfam" id="PF13966">
    <property type="entry name" value="zf-RVT"/>
    <property type="match status" value="1"/>
</dbReference>
<dbReference type="SMART" id="SM00360">
    <property type="entry name" value="RRM"/>
    <property type="match status" value="1"/>
</dbReference>
<evidence type="ECO:0000313" key="4">
    <source>
        <dbReference type="Proteomes" id="UP001151760"/>
    </source>
</evidence>
<dbReference type="Gene3D" id="3.30.70.330">
    <property type="match status" value="1"/>
</dbReference>
<dbReference type="CDD" id="cd00590">
    <property type="entry name" value="RRM_SF"/>
    <property type="match status" value="1"/>
</dbReference>
<dbReference type="PANTHER" id="PTHR46890">
    <property type="entry name" value="NON-LTR RETROLELEMENT REVERSE TRANSCRIPTASE-LIKE PROTEIN-RELATED"/>
    <property type="match status" value="1"/>
</dbReference>
<evidence type="ECO:0000259" key="2">
    <source>
        <dbReference type="PROSITE" id="PS50102"/>
    </source>
</evidence>
<dbReference type="EMBL" id="BQNB010018761">
    <property type="protein sequence ID" value="GJT77976.1"/>
    <property type="molecule type" value="Genomic_DNA"/>
</dbReference>
<sequence length="1347" mass="152978">MGDNDWIEARKKNRGSVFSRLQFPLPKSSLMDDLAKISLSVYVSNFPSHLTVRELWNICGKKGTIADVFIAKHRNKLGQMFGFCSFIKVSNSENLINSLNKVWIGKLRLHANLARFGRKVGMQPSHAQPNATPAKVTTAPKASHNTKDFSYATVAKNSFSKVGTNSCNDHDVSMSNKPVVTLSHDISNDFPLALLGCYKDFRSIANTRTMCCNEGFLDVDFKYLGGLWILFDFASKDARDKFLNHNGVQSWFSTLKLWHDDFVMEERLIWLEVEGVPIRAWNNDIFTQICGKWGEVLFMDDSDQCNRLSKRLCIKSSHALLVFASILVTINNVTYTIRVRELCSWTPTFTSDVSDREDSSSIGTFENQEDHMVEVNEAESAVEFKDDGGTGEDAHIDDSEVKVDASPDAHDVPNNVPSDSDPFVLGPLINKKPNKGPNVCQSETLEFPLGFSPINEGQQPSESIHNLSGGESLKHPGFSLLHRLEETIKVGMALGLNMEGCEKTLASIIADKGEFVVWGNTHFDFASSSARGLSGGIICVWNNKVFTRANITCNDNYIVVDGFWVPGNVNFRWINIYAPQDLPSKLALWSSLSDLITSWDGITVLMGDFNEVRDACERYGSVFSDRQANFFNEFINDASLIDIPLGGYNYTWTDKWGSKMSKLDRFLASENFFEFFPHSTGIVLEKGIPDHRPIILKESQVDYGPTPFRFFHSWLELEGFHDLVTHTWNNDGIVHANGLVLFKKKLQNLKKVIREWVGSKKYESYALKKEHQKRLSTVDEKIDSGTACDEDFKTRRDSLAFLGDLDHLEARDLAQKAKVKWALEGDENTSFFHGSLNKKRRQLAIRGILKNGEWIESPAVVKAEFLEHFRNRFQQPTCTPPTLDSDMFNSLSPSHCDFLERPFSRDEIKRAVWDCGGDREPRPGGFTFKIFTSFWDLIVDDVERFVQEFFRSNLFPKGCNSSIIALIPKVPNAKSVSDFRPISLIGCQYKIIGKLLANRLSTMIGNCISPVQYAFLKGRYILDSPLILNEVLAWYRQHKKELMVFKVDFEKAFDSLRWDILDLILEKFVFGSKWRAWIRWCLYNGRSSVLINGSPMDEFELFRGLKINIQKSNVLGIGVTDDEVSYLANIIGCGASQFPMKYLNVVLEEAACFDGLKDFARWNMLKYNIVSLTMGGVFYDQPPMRIPRGGAEANQFRDLLTIIRGIILFDKWDSWLWTVDLAKGYSVASALSLVDSFILGSGSDSTRWNRNIPIKVNVFLWRAMLNKLPSRVNLDRRGIDVDSILSPICLGDLETVNHSFFNCVLAKDLWHLLAKWWEMDIPVCGNFADWFDWLDSLHVPIKVRLMR</sequence>
<dbReference type="Proteomes" id="UP001151760">
    <property type="component" value="Unassembled WGS sequence"/>
</dbReference>
<dbReference type="Gene3D" id="3.60.10.10">
    <property type="entry name" value="Endonuclease/exonuclease/phosphatase"/>
    <property type="match status" value="1"/>
</dbReference>
<evidence type="ECO:0000313" key="3">
    <source>
        <dbReference type="EMBL" id="GJT77976.1"/>
    </source>
</evidence>
<comment type="caution">
    <text evidence="3">The sequence shown here is derived from an EMBL/GenBank/DDBJ whole genome shotgun (WGS) entry which is preliminary data.</text>
</comment>
<keyword evidence="4" id="KW-1185">Reference proteome</keyword>
<evidence type="ECO:0000256" key="1">
    <source>
        <dbReference type="PROSITE-ProRule" id="PRU00176"/>
    </source>
</evidence>
<dbReference type="Pfam" id="PF00078">
    <property type="entry name" value="RVT_1"/>
    <property type="match status" value="1"/>
</dbReference>
<dbReference type="InterPro" id="IPR052343">
    <property type="entry name" value="Retrotransposon-Effector_Assoc"/>
</dbReference>
<reference evidence="3" key="2">
    <citation type="submission" date="2022-01" db="EMBL/GenBank/DDBJ databases">
        <authorList>
            <person name="Yamashiro T."/>
            <person name="Shiraishi A."/>
            <person name="Satake H."/>
            <person name="Nakayama K."/>
        </authorList>
    </citation>
    <scope>NUCLEOTIDE SEQUENCE</scope>
</reference>
<dbReference type="Pfam" id="PF00076">
    <property type="entry name" value="RRM_1"/>
    <property type="match status" value="1"/>
</dbReference>
<dbReference type="InterPro" id="IPR026960">
    <property type="entry name" value="RVT-Znf"/>
</dbReference>
<dbReference type="InterPro" id="IPR012677">
    <property type="entry name" value="Nucleotide-bd_a/b_plait_sf"/>
</dbReference>
<organism evidence="3 4">
    <name type="scientific">Tanacetum coccineum</name>
    <dbReference type="NCBI Taxonomy" id="301880"/>
    <lineage>
        <taxon>Eukaryota</taxon>
        <taxon>Viridiplantae</taxon>
        <taxon>Streptophyta</taxon>
        <taxon>Embryophyta</taxon>
        <taxon>Tracheophyta</taxon>
        <taxon>Spermatophyta</taxon>
        <taxon>Magnoliopsida</taxon>
        <taxon>eudicotyledons</taxon>
        <taxon>Gunneridae</taxon>
        <taxon>Pentapetalae</taxon>
        <taxon>asterids</taxon>
        <taxon>campanulids</taxon>
        <taxon>Asterales</taxon>
        <taxon>Asteraceae</taxon>
        <taxon>Asteroideae</taxon>
        <taxon>Anthemideae</taxon>
        <taxon>Anthemidinae</taxon>
        <taxon>Tanacetum</taxon>
    </lineage>
</organism>
<name>A0ABQ5GQN9_9ASTR</name>
<dbReference type="InterPro" id="IPR035979">
    <property type="entry name" value="RBD_domain_sf"/>
</dbReference>
<dbReference type="InterPro" id="IPR000504">
    <property type="entry name" value="RRM_dom"/>
</dbReference>
<dbReference type="InterPro" id="IPR000477">
    <property type="entry name" value="RT_dom"/>
</dbReference>
<proteinExistence type="predicted"/>
<dbReference type="InterPro" id="IPR036691">
    <property type="entry name" value="Endo/exonu/phosph_ase_sf"/>
</dbReference>
<dbReference type="GO" id="GO:0003964">
    <property type="term" value="F:RNA-directed DNA polymerase activity"/>
    <property type="evidence" value="ECO:0007669"/>
    <property type="project" value="UniProtKB-KW"/>
</dbReference>
<dbReference type="CDD" id="cd01650">
    <property type="entry name" value="RT_nLTR_like"/>
    <property type="match status" value="1"/>
</dbReference>
<keyword evidence="3" id="KW-0548">Nucleotidyltransferase</keyword>
<keyword evidence="3" id="KW-0808">Transferase</keyword>
<gene>
    <name evidence="3" type="ORF">Tco_1044701</name>
</gene>
<keyword evidence="3" id="KW-0695">RNA-directed DNA polymerase</keyword>
<keyword evidence="1" id="KW-0694">RNA-binding</keyword>
<dbReference type="SUPFAM" id="SSF56219">
    <property type="entry name" value="DNase I-like"/>
    <property type="match status" value="1"/>
</dbReference>
<dbReference type="PANTHER" id="PTHR46890:SF50">
    <property type="entry name" value="RNA-DIRECTED DNA POLYMERASE, EUKARYOTA, REVERSE TRANSCRIPTASE ZINC-BINDING DOMAIN PROTEIN-RELATED"/>
    <property type="match status" value="1"/>
</dbReference>
<dbReference type="PROSITE" id="PS50102">
    <property type="entry name" value="RRM"/>
    <property type="match status" value="1"/>
</dbReference>